<feature type="transmembrane region" description="Helical" evidence="2">
    <location>
        <begin position="266"/>
        <end position="285"/>
    </location>
</feature>
<dbReference type="AlphaFoldDB" id="A0A2L0EUR9"/>
<dbReference type="EMBL" id="CP012673">
    <property type="protein sequence ID" value="AUX43041.1"/>
    <property type="molecule type" value="Genomic_DNA"/>
</dbReference>
<proteinExistence type="predicted"/>
<dbReference type="RefSeq" id="WP_104981774.1">
    <property type="nucleotide sequence ID" value="NZ_CP012673.1"/>
</dbReference>
<feature type="region of interest" description="Disordered" evidence="1">
    <location>
        <begin position="667"/>
        <end position="707"/>
    </location>
</feature>
<gene>
    <name evidence="4" type="ORF">SOCE26_044810</name>
</gene>
<keyword evidence="2" id="KW-1133">Transmembrane helix</keyword>
<dbReference type="InterPro" id="IPR025646">
    <property type="entry name" value="DUF4350"/>
</dbReference>
<name>A0A2L0EUR9_SORCE</name>
<dbReference type="Proteomes" id="UP000238348">
    <property type="component" value="Chromosome"/>
</dbReference>
<reference evidence="4 5" key="1">
    <citation type="submission" date="2015-09" db="EMBL/GenBank/DDBJ databases">
        <title>Sorangium comparison.</title>
        <authorList>
            <person name="Zaburannyi N."/>
            <person name="Bunk B."/>
            <person name="Overmann J."/>
            <person name="Mueller R."/>
        </authorList>
    </citation>
    <scope>NUCLEOTIDE SEQUENCE [LARGE SCALE GENOMIC DNA]</scope>
    <source>
        <strain evidence="4 5">So ce26</strain>
    </source>
</reference>
<protein>
    <recommendedName>
        <fullName evidence="3">DUF4350 domain-containing protein</fullName>
    </recommendedName>
</protein>
<dbReference type="Pfam" id="PF14258">
    <property type="entry name" value="DUF4350"/>
    <property type="match status" value="1"/>
</dbReference>
<keyword evidence="2" id="KW-0812">Transmembrane</keyword>
<keyword evidence="2" id="KW-0472">Membrane</keyword>
<feature type="region of interest" description="Disordered" evidence="1">
    <location>
        <begin position="141"/>
        <end position="165"/>
    </location>
</feature>
<accession>A0A2L0EUR9</accession>
<feature type="transmembrane region" description="Helical" evidence="2">
    <location>
        <begin position="108"/>
        <end position="133"/>
    </location>
</feature>
<feature type="domain" description="DUF4350" evidence="3">
    <location>
        <begin position="297"/>
        <end position="491"/>
    </location>
</feature>
<evidence type="ECO:0000256" key="2">
    <source>
        <dbReference type="SAM" id="Phobius"/>
    </source>
</evidence>
<evidence type="ECO:0000256" key="1">
    <source>
        <dbReference type="SAM" id="MobiDB-lite"/>
    </source>
</evidence>
<evidence type="ECO:0000313" key="4">
    <source>
        <dbReference type="EMBL" id="AUX43041.1"/>
    </source>
</evidence>
<evidence type="ECO:0000313" key="5">
    <source>
        <dbReference type="Proteomes" id="UP000238348"/>
    </source>
</evidence>
<dbReference type="OrthoDB" id="5486151at2"/>
<sequence length="707" mass="74620">MSHTLALLVALSSAQVGGAAVGPVLGEDAYQFCHDERYPLLLEERGFCPLVGERSDVCPALPKACAAAASDPDGSVARRLRARPWGSGDAEAPPEPPEPWLKLRLPEALSGLAMVVFFALVAAGAAIVGWLLWKVSRRKGDARDDADEPEPPAGQDAAELRDPQTRAMETDVGRLLSSAEAAAARGDYDRALAHAHAALLRRLEGEGLIELHPWRTNGDHVRALRGRAPLQAAVRDVCRDVERAQFGAAPATQALYRSVYTRVVPLATRALGAALLGLLLTAGGASCHGLPRAALREDTSPSGTRAIGQLLSASGVENRRRTRPLSALGDDVATLVLLRGAAIEPGTWEKIFAWVRRGGVLVAAGVEVPPEWTSARRFVGAGEPPRVRVFPPAHAVLGIDRDKDVAVPTQAALRIEAPAAPHAAAEDDEEIGALPLLQRARGPGAGDGAGSTYAVYESMGDGAAVIFADGALFTNIALTAGDNGAFLVDLLASFERPVELCDRWTGAGASTPIDSLREAHLTPVLLQLFALAALLLLWKGRAFGALRDPPAQARRAFVDHVRALGHCYGTARAAAHVSGLYAGWALDRLRERVQRRPGAGILPLAEAIAVRTGRPEREIVEVLVEAQGAREPAGPPSTRASRAARAVETAHHLDLMRRLDRTLAMLGSGRGRARGRAPVHTRRAPEPGGAAPPPLSGARAQQDNGSE</sequence>
<feature type="compositionally biased region" description="Basic residues" evidence="1">
    <location>
        <begin position="671"/>
        <end position="682"/>
    </location>
</feature>
<organism evidence="4 5">
    <name type="scientific">Sorangium cellulosum</name>
    <name type="common">Polyangium cellulosum</name>
    <dbReference type="NCBI Taxonomy" id="56"/>
    <lineage>
        <taxon>Bacteria</taxon>
        <taxon>Pseudomonadati</taxon>
        <taxon>Myxococcota</taxon>
        <taxon>Polyangia</taxon>
        <taxon>Polyangiales</taxon>
        <taxon>Polyangiaceae</taxon>
        <taxon>Sorangium</taxon>
    </lineage>
</organism>
<evidence type="ECO:0000259" key="3">
    <source>
        <dbReference type="Pfam" id="PF14258"/>
    </source>
</evidence>